<dbReference type="InterPro" id="IPR004155">
    <property type="entry name" value="PBS_lyase_HEAT"/>
</dbReference>
<reference evidence="1 2" key="1">
    <citation type="submission" date="2020-08" db="EMBL/GenBank/DDBJ databases">
        <title>Genomic Encyclopedia of Archaeal and Bacterial Type Strains, Phase II (KMG-II): from individual species to whole genera.</title>
        <authorList>
            <person name="Goeker M."/>
        </authorList>
    </citation>
    <scope>NUCLEOTIDE SEQUENCE [LARGE SCALE GENOMIC DNA]</scope>
    <source>
        <strain evidence="1 2">DSM 43850</strain>
    </source>
</reference>
<dbReference type="InterPro" id="IPR011989">
    <property type="entry name" value="ARM-like"/>
</dbReference>
<evidence type="ECO:0000313" key="1">
    <source>
        <dbReference type="EMBL" id="MBA8922906.1"/>
    </source>
</evidence>
<sequence>MTPEQLSALLLDLARGRGRERAEQVARDLPDLPALLTELAGRGDPLPADLHRDDLELAMADLLVAWCTDGPRLARAHRMLAPPPTRRIALDALAELGRADSVPALIALLADPGLSDVDMIRVVSALGEIGGARARGALLALSRRDLPAAVWRELRIALP</sequence>
<name>A0ABR6B7Q8_9PSEU</name>
<dbReference type="SMART" id="SM00567">
    <property type="entry name" value="EZ_HEAT"/>
    <property type="match status" value="2"/>
</dbReference>
<evidence type="ECO:0008006" key="3">
    <source>
        <dbReference type="Google" id="ProtNLM"/>
    </source>
</evidence>
<comment type="caution">
    <text evidence="1">The sequence shown here is derived from an EMBL/GenBank/DDBJ whole genome shotgun (WGS) entry which is preliminary data.</text>
</comment>
<dbReference type="EMBL" id="JACJID010000001">
    <property type="protein sequence ID" value="MBA8922906.1"/>
    <property type="molecule type" value="Genomic_DNA"/>
</dbReference>
<dbReference type="RefSeq" id="WP_182835933.1">
    <property type="nucleotide sequence ID" value="NZ_BAAABQ010000010.1"/>
</dbReference>
<accession>A0ABR6B7Q8</accession>
<keyword evidence="2" id="KW-1185">Reference proteome</keyword>
<proteinExistence type="predicted"/>
<dbReference type="Gene3D" id="1.25.10.10">
    <property type="entry name" value="Leucine-rich Repeat Variant"/>
    <property type="match status" value="1"/>
</dbReference>
<organism evidence="1 2">
    <name type="scientific">Kutzneria viridogrisea</name>
    <dbReference type="NCBI Taxonomy" id="47990"/>
    <lineage>
        <taxon>Bacteria</taxon>
        <taxon>Bacillati</taxon>
        <taxon>Actinomycetota</taxon>
        <taxon>Actinomycetes</taxon>
        <taxon>Pseudonocardiales</taxon>
        <taxon>Pseudonocardiaceae</taxon>
        <taxon>Kutzneria</taxon>
    </lineage>
</organism>
<dbReference type="Proteomes" id="UP000517916">
    <property type="component" value="Unassembled WGS sequence"/>
</dbReference>
<protein>
    <recommendedName>
        <fullName evidence="3">HEAT repeat domain-containing protein</fullName>
    </recommendedName>
</protein>
<evidence type="ECO:0000313" key="2">
    <source>
        <dbReference type="Proteomes" id="UP000517916"/>
    </source>
</evidence>
<gene>
    <name evidence="1" type="ORF">BC739_000103</name>
</gene>
<dbReference type="Pfam" id="PF03130">
    <property type="entry name" value="HEAT_PBS"/>
    <property type="match status" value="1"/>
</dbReference>